<gene>
    <name evidence="2" type="ORF">RL72_02948</name>
</gene>
<dbReference type="GO" id="GO:0008703">
    <property type="term" value="F:5-amino-6-(5-phosphoribosylamino)uracil reductase activity"/>
    <property type="evidence" value="ECO:0007669"/>
    <property type="project" value="InterPro"/>
</dbReference>
<sequence>MRKIVAFDHMTLDGYVSSGKGMGFEWTNRAYDEELSAYAQHIQEDIDLPVYGRETYLGMSGYWSTQPTAESTPTERAHAEWVNAVDKIVVSTTLESADWNNTRLVRGNLAEEFGRLKEQPGGTIAIYASPKLVHSFLALGLIDEFRIVLHPVVIGGGTPLFPTGTDLELTLEESRSFAAGATYLRYSVA</sequence>
<organism evidence="2 3">
    <name type="scientific">Microbacterium azadirachtae</name>
    <dbReference type="NCBI Taxonomy" id="582680"/>
    <lineage>
        <taxon>Bacteria</taxon>
        <taxon>Bacillati</taxon>
        <taxon>Actinomycetota</taxon>
        <taxon>Actinomycetes</taxon>
        <taxon>Micrococcales</taxon>
        <taxon>Microbacteriaceae</taxon>
        <taxon>Microbacterium</taxon>
    </lineage>
</organism>
<dbReference type="PATRIC" id="fig|582680.7.peg.3005"/>
<name>A0A0F0KG82_9MICO</name>
<dbReference type="SUPFAM" id="SSF53597">
    <property type="entry name" value="Dihydrofolate reductase-like"/>
    <property type="match status" value="1"/>
</dbReference>
<dbReference type="InterPro" id="IPR024072">
    <property type="entry name" value="DHFR-like_dom_sf"/>
</dbReference>
<accession>A0A0F0KG82</accession>
<reference evidence="2 3" key="1">
    <citation type="submission" date="2015-02" db="EMBL/GenBank/DDBJ databases">
        <title>Draft genome sequences of ten Microbacterium spp. with emphasis on heavy metal contaminated environments.</title>
        <authorList>
            <person name="Corretto E."/>
        </authorList>
    </citation>
    <scope>NUCLEOTIDE SEQUENCE [LARGE SCALE GENOMIC DNA]</scope>
    <source>
        <strain evidence="2 3">DSM 23848</strain>
    </source>
</reference>
<dbReference type="InterPro" id="IPR050765">
    <property type="entry name" value="Riboflavin_Biosynth_HTPR"/>
</dbReference>
<dbReference type="InterPro" id="IPR002734">
    <property type="entry name" value="RibDG_C"/>
</dbReference>
<dbReference type="PANTHER" id="PTHR38011:SF11">
    <property type="entry name" value="2,5-DIAMINO-6-RIBOSYLAMINO-4(3H)-PYRIMIDINONE 5'-PHOSPHATE REDUCTASE"/>
    <property type="match status" value="1"/>
</dbReference>
<dbReference type="Pfam" id="PF01872">
    <property type="entry name" value="RibD_C"/>
    <property type="match status" value="1"/>
</dbReference>
<proteinExistence type="predicted"/>
<evidence type="ECO:0000313" key="3">
    <source>
        <dbReference type="Proteomes" id="UP000033448"/>
    </source>
</evidence>
<evidence type="ECO:0000313" key="2">
    <source>
        <dbReference type="EMBL" id="KJL19902.1"/>
    </source>
</evidence>
<dbReference type="PANTHER" id="PTHR38011">
    <property type="entry name" value="DIHYDROFOLATE REDUCTASE FAMILY PROTEIN (AFU_ORTHOLOGUE AFUA_8G06820)"/>
    <property type="match status" value="1"/>
</dbReference>
<comment type="caution">
    <text evidence="2">The sequence shown here is derived from an EMBL/GenBank/DDBJ whole genome shotgun (WGS) entry which is preliminary data.</text>
</comment>
<keyword evidence="3" id="KW-1185">Reference proteome</keyword>
<dbReference type="Proteomes" id="UP000033448">
    <property type="component" value="Unassembled WGS sequence"/>
</dbReference>
<evidence type="ECO:0000259" key="1">
    <source>
        <dbReference type="Pfam" id="PF01872"/>
    </source>
</evidence>
<dbReference type="GO" id="GO:0009231">
    <property type="term" value="P:riboflavin biosynthetic process"/>
    <property type="evidence" value="ECO:0007669"/>
    <property type="project" value="InterPro"/>
</dbReference>
<dbReference type="RefSeq" id="WP_045251588.1">
    <property type="nucleotide sequence ID" value="NZ_CP099706.1"/>
</dbReference>
<protein>
    <recommendedName>
        <fullName evidence="1">Bacterial bifunctional deaminase-reductase C-terminal domain-containing protein</fullName>
    </recommendedName>
</protein>
<dbReference type="AlphaFoldDB" id="A0A0F0KG82"/>
<feature type="domain" description="Bacterial bifunctional deaminase-reductase C-terminal" evidence="1">
    <location>
        <begin position="3"/>
        <end position="180"/>
    </location>
</feature>
<dbReference type="Gene3D" id="3.40.430.10">
    <property type="entry name" value="Dihydrofolate Reductase, subunit A"/>
    <property type="match status" value="1"/>
</dbReference>
<dbReference type="EMBL" id="JYIT01000083">
    <property type="protein sequence ID" value="KJL19902.1"/>
    <property type="molecule type" value="Genomic_DNA"/>
</dbReference>